<reference evidence="4 5" key="1">
    <citation type="submission" date="2011-05" db="EMBL/GenBank/DDBJ databases">
        <authorList>
            <person name="Muzny D."/>
            <person name="Qin X."/>
            <person name="Deng J."/>
            <person name="Jiang H."/>
            <person name="Liu Y."/>
            <person name="Qu J."/>
            <person name="Song X.-Z."/>
            <person name="Zhang L."/>
            <person name="Thornton R."/>
            <person name="Coyle M."/>
            <person name="Francisco L."/>
            <person name="Jackson L."/>
            <person name="Javaid M."/>
            <person name="Korchina V."/>
            <person name="Kovar C."/>
            <person name="Mata R."/>
            <person name="Mathew T."/>
            <person name="Ngo R."/>
            <person name="Nguyen L."/>
            <person name="Nguyen N."/>
            <person name="Okwuonu G."/>
            <person name="Ongeri F."/>
            <person name="Pham C."/>
            <person name="Simmons D."/>
            <person name="Wilczek-Boney K."/>
            <person name="Hale W."/>
            <person name="Jakkamsetti A."/>
            <person name="Pham P."/>
            <person name="Ruth R."/>
            <person name="San Lucas F."/>
            <person name="Warren J."/>
            <person name="Zhang J."/>
            <person name="Zhao Z."/>
            <person name="Zhou C."/>
            <person name="Zhu D."/>
            <person name="Lee S."/>
            <person name="Bess C."/>
            <person name="Blankenburg K."/>
            <person name="Forbes L."/>
            <person name="Fu Q."/>
            <person name="Gubbala S."/>
            <person name="Hirani K."/>
            <person name="Jayaseelan J.C."/>
            <person name="Lara F."/>
            <person name="Munidasa M."/>
            <person name="Palculict T."/>
            <person name="Patil S."/>
            <person name="Pu L.-L."/>
            <person name="Saada N."/>
            <person name="Tang L."/>
            <person name="Weissenberger G."/>
            <person name="Zhu Y."/>
            <person name="Hemphill L."/>
            <person name="Shang Y."/>
            <person name="Youmans B."/>
            <person name="Ayvaz T."/>
            <person name="Ross M."/>
            <person name="Santibanez J."/>
            <person name="Aqrawi P."/>
            <person name="Gross S."/>
            <person name="Joshi V."/>
            <person name="Fowler G."/>
            <person name="Nazareth L."/>
            <person name="Reid J."/>
            <person name="Worley K."/>
            <person name="Petrosino J."/>
            <person name="Highlander S."/>
            <person name="Gibbs R."/>
        </authorList>
    </citation>
    <scope>NUCLEOTIDE SEQUENCE [LARGE SCALE GENOMIC DNA]</scope>
    <source>
        <strain evidence="4 5">ATCC 33926</strain>
    </source>
</reference>
<proteinExistence type="predicted"/>
<dbReference type="InterPro" id="IPR053167">
    <property type="entry name" value="Spore_coat_component"/>
</dbReference>
<evidence type="ECO:0000313" key="5">
    <source>
        <dbReference type="Proteomes" id="UP000004982"/>
    </source>
</evidence>
<dbReference type="Proteomes" id="UP000004982">
    <property type="component" value="Unassembled WGS sequence"/>
</dbReference>
<evidence type="ECO:0000256" key="2">
    <source>
        <dbReference type="SAM" id="SignalP"/>
    </source>
</evidence>
<dbReference type="InterPro" id="IPR036937">
    <property type="entry name" value="Adhesion_dom_fimbrial_sf"/>
</dbReference>
<name>A0AA36UL06_9NEIS</name>
<dbReference type="RefSeq" id="WP_003776514.1">
    <property type="nucleotide sequence ID" value="NZ_GL985618.1"/>
</dbReference>
<evidence type="ECO:0000256" key="1">
    <source>
        <dbReference type="SAM" id="MobiDB-lite"/>
    </source>
</evidence>
<keyword evidence="2" id="KW-0732">Signal</keyword>
<dbReference type="GO" id="GO:0007155">
    <property type="term" value="P:cell adhesion"/>
    <property type="evidence" value="ECO:0007669"/>
    <property type="project" value="InterPro"/>
</dbReference>
<feature type="domain" description="Spore coat protein U/FanG" evidence="3">
    <location>
        <begin position="232"/>
        <end position="367"/>
    </location>
</feature>
<dbReference type="EMBL" id="AFQE01000024">
    <property type="protein sequence ID" value="EGQ78048.1"/>
    <property type="molecule type" value="Genomic_DNA"/>
</dbReference>
<feature type="compositionally biased region" description="Polar residues" evidence="1">
    <location>
        <begin position="286"/>
        <end position="304"/>
    </location>
</feature>
<accession>A0AA36UL06</accession>
<feature type="chain" id="PRO_5041245408" description="Spore coat protein U/FanG domain-containing protein" evidence="2">
    <location>
        <begin position="39"/>
        <end position="371"/>
    </location>
</feature>
<dbReference type="PANTHER" id="PTHR37089">
    <property type="entry name" value="PROTEIN U-RELATED"/>
    <property type="match status" value="1"/>
</dbReference>
<dbReference type="GO" id="GO:0009289">
    <property type="term" value="C:pilus"/>
    <property type="evidence" value="ECO:0007669"/>
    <property type="project" value="InterPro"/>
</dbReference>
<feature type="signal peptide" evidence="2">
    <location>
        <begin position="1"/>
        <end position="38"/>
    </location>
</feature>
<evidence type="ECO:0000259" key="3">
    <source>
        <dbReference type="Pfam" id="PF05229"/>
    </source>
</evidence>
<sequence length="371" mass="39984">MQINIKRGRLKTANRLFRQMTLPAVFGLLSLSAGQTWANSGEAGRFVQCTATVQGNETVNGHPALVFGSQGNGVNLLNNNQPEDIQATINYTCTNTIAQPLKVRLCFNIDGGRASPTTFSPRRMTNSRINNQTLQFLLLKPDETEWGSDSKNNTPKSSSTDIMRIPAKDTVTGSMPIKARLVSGQSNIIPTTTGHSYLSNFTDGSTALSWRAAYEGAPDPVDCGGFLTTQRFSFVVQAYVAPVCEFISADDIDFGTHTAGSNNLKQSGNLTVRCTNGTPYTVGLIPSNSNQEGSGEMKSTNPANTDKVPYRLKKGTHTNAHLWGNNPSGSGSALKSTGDGNSQIHTISAEVKNTDYTPGEYKDKVTVDIRY</sequence>
<feature type="domain" description="Spore coat protein U/FanG" evidence="3">
    <location>
        <begin position="47"/>
        <end position="185"/>
    </location>
</feature>
<dbReference type="Pfam" id="PF05229">
    <property type="entry name" value="SCPU"/>
    <property type="match status" value="2"/>
</dbReference>
<dbReference type="InterPro" id="IPR007893">
    <property type="entry name" value="Spore_coat_U/FanG"/>
</dbReference>
<gene>
    <name evidence="4" type="ORF">HMPREF9418_0462</name>
</gene>
<feature type="compositionally biased region" description="Polar residues" evidence="1">
    <location>
        <begin position="325"/>
        <end position="340"/>
    </location>
</feature>
<dbReference type="PANTHER" id="PTHR37089:SF3">
    <property type="entry name" value="EXPORTED PROTEIN"/>
    <property type="match status" value="1"/>
</dbReference>
<feature type="region of interest" description="Disordered" evidence="1">
    <location>
        <begin position="286"/>
        <end position="340"/>
    </location>
</feature>
<dbReference type="Gene3D" id="2.60.40.1090">
    <property type="entry name" value="Fimbrial-type adhesion domain"/>
    <property type="match status" value="1"/>
</dbReference>
<protein>
    <recommendedName>
        <fullName evidence="3">Spore coat protein U/FanG domain-containing protein</fullName>
    </recommendedName>
</protein>
<comment type="caution">
    <text evidence="4">The sequence shown here is derived from an EMBL/GenBank/DDBJ whole genome shotgun (WGS) entry which is preliminary data.</text>
</comment>
<dbReference type="AlphaFoldDB" id="A0AA36UL06"/>
<evidence type="ECO:0000313" key="4">
    <source>
        <dbReference type="EMBL" id="EGQ78048.1"/>
    </source>
</evidence>
<organism evidence="4 5">
    <name type="scientific">Neisseria macacae ATCC 33926</name>
    <dbReference type="NCBI Taxonomy" id="997348"/>
    <lineage>
        <taxon>Bacteria</taxon>
        <taxon>Pseudomonadati</taxon>
        <taxon>Pseudomonadota</taxon>
        <taxon>Betaproteobacteria</taxon>
        <taxon>Neisseriales</taxon>
        <taxon>Neisseriaceae</taxon>
        <taxon>Neisseria</taxon>
    </lineage>
</organism>